<feature type="transmembrane region" description="Helical" evidence="6">
    <location>
        <begin position="107"/>
        <end position="124"/>
    </location>
</feature>
<keyword evidence="4 6" id="KW-0472">Membrane</keyword>
<feature type="compositionally biased region" description="Polar residues" evidence="5">
    <location>
        <begin position="372"/>
        <end position="385"/>
    </location>
</feature>
<evidence type="ECO:0000256" key="3">
    <source>
        <dbReference type="ARBA" id="ARBA00022989"/>
    </source>
</evidence>
<evidence type="ECO:0000313" key="8">
    <source>
        <dbReference type="EMBL" id="KAK0164920.1"/>
    </source>
</evidence>
<accession>A0AA39KKK6</accession>
<evidence type="ECO:0000313" key="9">
    <source>
        <dbReference type="Proteomes" id="UP001168990"/>
    </source>
</evidence>
<keyword evidence="9" id="KW-1185">Reference proteome</keyword>
<feature type="transmembrane region" description="Helical" evidence="6">
    <location>
        <begin position="506"/>
        <end position="527"/>
    </location>
</feature>
<dbReference type="InterPro" id="IPR036259">
    <property type="entry name" value="MFS_trans_sf"/>
</dbReference>
<feature type="region of interest" description="Disordered" evidence="5">
    <location>
        <begin position="359"/>
        <end position="392"/>
    </location>
</feature>
<evidence type="ECO:0000256" key="4">
    <source>
        <dbReference type="ARBA" id="ARBA00023136"/>
    </source>
</evidence>
<comment type="subcellular location">
    <subcellularLocation>
        <location evidence="1">Membrane</location>
        <topology evidence="1">Multi-pass membrane protein</topology>
    </subcellularLocation>
</comment>
<dbReference type="EMBL" id="JAQQBS010001422">
    <property type="protein sequence ID" value="KAK0164920.1"/>
    <property type="molecule type" value="Genomic_DNA"/>
</dbReference>
<protein>
    <recommendedName>
        <fullName evidence="7">Major facilitator superfamily (MFS) profile domain-containing protein</fullName>
    </recommendedName>
</protein>
<reference evidence="8" key="2">
    <citation type="submission" date="2023-03" db="EMBL/GenBank/DDBJ databases">
        <authorList>
            <person name="Inwood S.N."/>
            <person name="Skelly J.G."/>
            <person name="Guhlin J."/>
            <person name="Harrop T.W.R."/>
            <person name="Goldson S.G."/>
            <person name="Dearden P.K."/>
        </authorList>
    </citation>
    <scope>NUCLEOTIDE SEQUENCE</scope>
    <source>
        <strain evidence="8">Irish</strain>
        <tissue evidence="8">Whole body</tissue>
    </source>
</reference>
<feature type="transmembrane region" description="Helical" evidence="6">
    <location>
        <begin position="565"/>
        <end position="586"/>
    </location>
</feature>
<feature type="transmembrane region" description="Helical" evidence="6">
    <location>
        <begin position="533"/>
        <end position="553"/>
    </location>
</feature>
<evidence type="ECO:0000256" key="5">
    <source>
        <dbReference type="SAM" id="MobiDB-lite"/>
    </source>
</evidence>
<feature type="transmembrane region" description="Helical" evidence="6">
    <location>
        <begin position="189"/>
        <end position="211"/>
    </location>
</feature>
<gene>
    <name evidence="8" type="ORF">PV328_003486</name>
</gene>
<dbReference type="GO" id="GO:0016020">
    <property type="term" value="C:membrane"/>
    <property type="evidence" value="ECO:0007669"/>
    <property type="project" value="UniProtKB-SubCell"/>
</dbReference>
<feature type="transmembrane region" description="Helical" evidence="6">
    <location>
        <begin position="592"/>
        <end position="613"/>
    </location>
</feature>
<sequence>MSEENMKIGCFQIVLLCLLGVNYIIVAMNHALPEFNNYTPVFYCETSDGGNKSYGCIVNTTFVSSEKNTQAFCKSEYIFIMEYGERSIVTDWGLICERNYLEKLSVIIYYVGIAFGAWTTGLLIDHIGRLPVLAICLYIQGTITVATYSIQSYLVFLTMCGLQGLFVQGLQNSTYILIMELLPAKFRTLVATVMSIAWALGLLLLSGLSYIIPDWRILQLAVSVPTATTVLYIWIVPESPRWLLAKGKTTEADIVLEKIEKYNMCCCGGKSSRKELVADNSENATPIKLERKSQVFSNKVDDKVDETEATNLLTPSTSTNRKSNRISLRAISENLEKRLSNLTLAETFIQVSEINTENNLESTDTQSKRNSNESLNSVSKSQMKLNESETKNEEISEMIPEKIITDKIEITHKNEDNKKIIPKTKSRCNWMIKNWCLIKYGSIMACQWFSLSIMKFMVMHLIPNLVNNRHINFAIGSLIELIIYVVIYFILLRYGRRLPMSVCQTLNSMICISIVLLVFLPSITASYNDLVRMFMMWLARVTVASTLSILYLYSVELFPTVIRGTCVGLCVVVDTIGGISAPYILLLANYTSMAPLIFTGIVCLLSGLLCLILPETLDDDLPDTICDMKKLNNGNKCKSNVNIHEDAALEREILRDRLFSEEWVDAGNGIIVNFSEIKN</sequence>
<dbReference type="Pfam" id="PF00083">
    <property type="entry name" value="Sugar_tr"/>
    <property type="match status" value="2"/>
</dbReference>
<evidence type="ECO:0000256" key="2">
    <source>
        <dbReference type="ARBA" id="ARBA00022692"/>
    </source>
</evidence>
<comment type="caution">
    <text evidence="8">The sequence shown here is derived from an EMBL/GenBank/DDBJ whole genome shotgun (WGS) entry which is preliminary data.</text>
</comment>
<evidence type="ECO:0000259" key="7">
    <source>
        <dbReference type="PROSITE" id="PS50850"/>
    </source>
</evidence>
<feature type="transmembrane region" description="Helical" evidence="6">
    <location>
        <begin position="156"/>
        <end position="177"/>
    </location>
</feature>
<dbReference type="Gene3D" id="1.20.1250.20">
    <property type="entry name" value="MFS general substrate transporter like domains"/>
    <property type="match status" value="2"/>
</dbReference>
<keyword evidence="2 6" id="KW-0812">Transmembrane</keyword>
<dbReference type="PANTHER" id="PTHR24064">
    <property type="entry name" value="SOLUTE CARRIER FAMILY 22 MEMBER"/>
    <property type="match status" value="1"/>
</dbReference>
<dbReference type="GO" id="GO:0022857">
    <property type="term" value="F:transmembrane transporter activity"/>
    <property type="evidence" value="ECO:0007669"/>
    <property type="project" value="InterPro"/>
</dbReference>
<feature type="transmembrane region" description="Helical" evidence="6">
    <location>
        <begin position="217"/>
        <end position="236"/>
    </location>
</feature>
<dbReference type="SUPFAM" id="SSF103473">
    <property type="entry name" value="MFS general substrate transporter"/>
    <property type="match status" value="1"/>
</dbReference>
<reference evidence="8" key="1">
    <citation type="journal article" date="2023" name="bioRxiv">
        <title>Scaffold-level genome assemblies of two parasitoid biocontrol wasps reveal the parthenogenesis mechanism and an associated novel virus.</title>
        <authorList>
            <person name="Inwood S."/>
            <person name="Skelly J."/>
            <person name="Guhlin J."/>
            <person name="Harrop T."/>
            <person name="Goldson S."/>
            <person name="Dearden P."/>
        </authorList>
    </citation>
    <scope>NUCLEOTIDE SEQUENCE</scope>
    <source>
        <strain evidence="8">Irish</strain>
        <tissue evidence="8">Whole body</tissue>
    </source>
</reference>
<dbReference type="InterPro" id="IPR005828">
    <property type="entry name" value="MFS_sugar_transport-like"/>
</dbReference>
<organism evidence="8 9">
    <name type="scientific">Microctonus aethiopoides</name>
    <dbReference type="NCBI Taxonomy" id="144406"/>
    <lineage>
        <taxon>Eukaryota</taxon>
        <taxon>Metazoa</taxon>
        <taxon>Ecdysozoa</taxon>
        <taxon>Arthropoda</taxon>
        <taxon>Hexapoda</taxon>
        <taxon>Insecta</taxon>
        <taxon>Pterygota</taxon>
        <taxon>Neoptera</taxon>
        <taxon>Endopterygota</taxon>
        <taxon>Hymenoptera</taxon>
        <taxon>Apocrita</taxon>
        <taxon>Ichneumonoidea</taxon>
        <taxon>Braconidae</taxon>
        <taxon>Euphorinae</taxon>
        <taxon>Microctonus</taxon>
    </lineage>
</organism>
<keyword evidence="3 6" id="KW-1133">Transmembrane helix</keyword>
<feature type="transmembrane region" description="Helical" evidence="6">
    <location>
        <begin position="12"/>
        <end position="32"/>
    </location>
</feature>
<proteinExistence type="predicted"/>
<dbReference type="InterPro" id="IPR020846">
    <property type="entry name" value="MFS_dom"/>
</dbReference>
<evidence type="ECO:0000256" key="6">
    <source>
        <dbReference type="SAM" id="Phobius"/>
    </source>
</evidence>
<dbReference type="PROSITE" id="PS50850">
    <property type="entry name" value="MFS"/>
    <property type="match status" value="1"/>
</dbReference>
<dbReference type="AlphaFoldDB" id="A0AA39KKK6"/>
<dbReference type="Proteomes" id="UP001168990">
    <property type="component" value="Unassembled WGS sequence"/>
</dbReference>
<name>A0AA39KKK6_9HYME</name>
<feature type="transmembrane region" description="Helical" evidence="6">
    <location>
        <begin position="470"/>
        <end position="494"/>
    </location>
</feature>
<feature type="transmembrane region" description="Helical" evidence="6">
    <location>
        <begin position="437"/>
        <end position="458"/>
    </location>
</feature>
<feature type="domain" description="Major facilitator superfamily (MFS) profile" evidence="7">
    <location>
        <begin position="15"/>
        <end position="618"/>
    </location>
</feature>
<evidence type="ECO:0000256" key="1">
    <source>
        <dbReference type="ARBA" id="ARBA00004141"/>
    </source>
</evidence>